<dbReference type="SUPFAM" id="SSF51230">
    <property type="entry name" value="Single hybrid motif"/>
    <property type="match status" value="1"/>
</dbReference>
<sequence>MYSKNDVKEFIEMLEGSSLSVLEIKNGDGSAIRLEKAISAAPAVVMQANAPASVNESAPVAAPAAPAAPSAPVAEGKTINSPIVGVFYAAPSPDSNPYVSVGQKISKGDTICIVEAMKCMNEIQSELDGEVTEVLVKDGDLVEYGQPLFRVK</sequence>
<keyword evidence="3" id="KW-0443">Lipid metabolism</keyword>
<comment type="caution">
    <text evidence="5">The sequence shown here is derived from an EMBL/GenBank/DDBJ whole genome shotgun (WGS) entry which is preliminary data.</text>
</comment>
<comment type="function">
    <text evidence="3">This protein is a component of the acetyl coenzyme A carboxylase complex; first, biotin carboxylase catalyzes the carboxylation of the carrier protein and then the transcarboxylase transfers the carboxyl group to form malonyl-CoA.</text>
</comment>
<dbReference type="EMBL" id="JACOPS010000005">
    <property type="protein sequence ID" value="MBC5728861.1"/>
    <property type="molecule type" value="Genomic_DNA"/>
</dbReference>
<dbReference type="PROSITE" id="PS50968">
    <property type="entry name" value="BIOTINYL_LIPOYL"/>
    <property type="match status" value="1"/>
</dbReference>
<reference evidence="5 6" key="1">
    <citation type="submission" date="2020-08" db="EMBL/GenBank/DDBJ databases">
        <title>Genome public.</title>
        <authorList>
            <person name="Liu C."/>
            <person name="Sun Q."/>
        </authorList>
    </citation>
    <scope>NUCLEOTIDE SEQUENCE [LARGE SCALE GENOMIC DNA]</scope>
    <source>
        <strain evidence="5 6">NSJ-71</strain>
    </source>
</reference>
<name>A0ABR7HN74_9FIRM</name>
<feature type="domain" description="Lipoyl-binding" evidence="4">
    <location>
        <begin position="76"/>
        <end position="152"/>
    </location>
</feature>
<dbReference type="InterPro" id="IPR011053">
    <property type="entry name" value="Single_hybrid_motif"/>
</dbReference>
<evidence type="ECO:0000256" key="3">
    <source>
        <dbReference type="RuleBase" id="RU364072"/>
    </source>
</evidence>
<evidence type="ECO:0000313" key="6">
    <source>
        <dbReference type="Proteomes" id="UP000636755"/>
    </source>
</evidence>
<dbReference type="PANTHER" id="PTHR45266:SF3">
    <property type="entry name" value="OXALOACETATE DECARBOXYLASE ALPHA CHAIN"/>
    <property type="match status" value="1"/>
</dbReference>
<evidence type="ECO:0000256" key="1">
    <source>
        <dbReference type="ARBA" id="ARBA00017562"/>
    </source>
</evidence>
<evidence type="ECO:0000259" key="4">
    <source>
        <dbReference type="PROSITE" id="PS50968"/>
    </source>
</evidence>
<dbReference type="Proteomes" id="UP000636755">
    <property type="component" value="Unassembled WGS sequence"/>
</dbReference>
<accession>A0ABR7HN74</accession>
<dbReference type="Pfam" id="PF00364">
    <property type="entry name" value="Biotin_lipoyl"/>
    <property type="match status" value="1"/>
</dbReference>
<dbReference type="InterPro" id="IPR000089">
    <property type="entry name" value="Biotin_lipoyl"/>
</dbReference>
<dbReference type="NCBIfam" id="TIGR00531">
    <property type="entry name" value="BCCP"/>
    <property type="match status" value="1"/>
</dbReference>
<proteinExistence type="predicted"/>
<keyword evidence="3" id="KW-0275">Fatty acid biosynthesis</keyword>
<evidence type="ECO:0000313" key="5">
    <source>
        <dbReference type="EMBL" id="MBC5728861.1"/>
    </source>
</evidence>
<organism evidence="5 6">
    <name type="scientific">Ruminococcus intestinalis</name>
    <dbReference type="NCBI Taxonomy" id="2763066"/>
    <lineage>
        <taxon>Bacteria</taxon>
        <taxon>Bacillati</taxon>
        <taxon>Bacillota</taxon>
        <taxon>Clostridia</taxon>
        <taxon>Eubacteriales</taxon>
        <taxon>Oscillospiraceae</taxon>
        <taxon>Ruminococcus</taxon>
    </lineage>
</organism>
<dbReference type="Gene3D" id="2.40.50.100">
    <property type="match status" value="1"/>
</dbReference>
<comment type="pathway">
    <text evidence="3">Lipid metabolism; fatty acid biosynthesis.</text>
</comment>
<dbReference type="RefSeq" id="WP_186935991.1">
    <property type="nucleotide sequence ID" value="NZ_JACOPS010000005.1"/>
</dbReference>
<dbReference type="InterPro" id="IPR050709">
    <property type="entry name" value="Biotin_Carboxyl_Carrier/Decarb"/>
</dbReference>
<gene>
    <name evidence="5" type="primary">accB</name>
    <name evidence="5" type="ORF">H8R91_10105</name>
</gene>
<dbReference type="InterPro" id="IPR001249">
    <property type="entry name" value="AcCoA_biotinCC"/>
</dbReference>
<keyword evidence="2 3" id="KW-0092">Biotin</keyword>
<keyword evidence="6" id="KW-1185">Reference proteome</keyword>
<dbReference type="PRINTS" id="PR01071">
    <property type="entry name" value="ACOABIOTINCC"/>
</dbReference>
<dbReference type="PANTHER" id="PTHR45266">
    <property type="entry name" value="OXALOACETATE DECARBOXYLASE ALPHA CHAIN"/>
    <property type="match status" value="1"/>
</dbReference>
<keyword evidence="3" id="KW-0444">Lipid biosynthesis</keyword>
<evidence type="ECO:0000256" key="2">
    <source>
        <dbReference type="ARBA" id="ARBA00023267"/>
    </source>
</evidence>
<protein>
    <recommendedName>
        <fullName evidence="1 3">Biotin carboxyl carrier protein of acetyl-CoA carboxylase</fullName>
    </recommendedName>
</protein>
<dbReference type="CDD" id="cd06850">
    <property type="entry name" value="biotinyl_domain"/>
    <property type="match status" value="1"/>
</dbReference>
<keyword evidence="3" id="KW-0276">Fatty acid metabolism</keyword>